<accession>A0A3B7MS42</accession>
<dbReference type="PANTHER" id="PTHR43818:SF5">
    <property type="entry name" value="OXIDOREDUCTASE FAMILY PROTEIN"/>
    <property type="match status" value="1"/>
</dbReference>
<dbReference type="InterPro" id="IPR050463">
    <property type="entry name" value="Gfo/Idh/MocA_oxidrdct_glycsds"/>
</dbReference>
<feature type="domain" description="Gfo/Idh/MocA-like oxidoreductase N-terminal" evidence="1">
    <location>
        <begin position="37"/>
        <end position="156"/>
    </location>
</feature>
<gene>
    <name evidence="3" type="ORF">D3H65_18475</name>
</gene>
<feature type="domain" description="Gfo/Idh/MocA-like oxidoreductase C-terminal" evidence="2">
    <location>
        <begin position="221"/>
        <end position="405"/>
    </location>
</feature>
<dbReference type="OrthoDB" id="726883at2"/>
<dbReference type="Proteomes" id="UP000263900">
    <property type="component" value="Chromosome"/>
</dbReference>
<dbReference type="SUPFAM" id="SSF55347">
    <property type="entry name" value="Glyceraldehyde-3-phosphate dehydrogenase-like, C-terminal domain"/>
    <property type="match status" value="1"/>
</dbReference>
<dbReference type="InterPro" id="IPR004104">
    <property type="entry name" value="Gfo/Idh/MocA-like_OxRdtase_C"/>
</dbReference>
<dbReference type="Gene3D" id="3.30.360.10">
    <property type="entry name" value="Dihydrodipicolinate Reductase, domain 2"/>
    <property type="match status" value="1"/>
</dbReference>
<dbReference type="PANTHER" id="PTHR43818">
    <property type="entry name" value="BCDNA.GH03377"/>
    <property type="match status" value="1"/>
</dbReference>
<dbReference type="KEGG" id="pseg:D3H65_18475"/>
<name>A0A3B7MS42_9BACT</name>
<evidence type="ECO:0000259" key="2">
    <source>
        <dbReference type="Pfam" id="PF02894"/>
    </source>
</evidence>
<evidence type="ECO:0000259" key="1">
    <source>
        <dbReference type="Pfam" id="PF01408"/>
    </source>
</evidence>
<reference evidence="3 4" key="1">
    <citation type="submission" date="2018-09" db="EMBL/GenBank/DDBJ databases">
        <title>Genome sequencing of strain 6GH32-13.</title>
        <authorList>
            <person name="Weon H.-Y."/>
            <person name="Heo J."/>
            <person name="Kwon S.-W."/>
        </authorList>
    </citation>
    <scope>NUCLEOTIDE SEQUENCE [LARGE SCALE GENOMIC DNA]</scope>
    <source>
        <strain evidence="3 4">5GH32-13</strain>
    </source>
</reference>
<dbReference type="InterPro" id="IPR036291">
    <property type="entry name" value="NAD(P)-bd_dom_sf"/>
</dbReference>
<sequence length="437" mass="49155">MKRRDFIKNTSVAAAGITILNFPVFGKNAPSNKVVLAVMGVNSRGAYLAECYSKIPNVEIAYLCDVEEKAIQNGLKPFAQASRKPTVIKDIRELVQKTDFDGLVVAAPDHWHAPAAILGVTHGKHVYVEKPCAHNPYEGELLVQAMNKYGKLIQMGNQRRSFPTLINAVKEVREGIIGNVYLGKGWYANNRKSIGHGNKVAVPMTLDFNLWQGPAPRRDYQDNLVHYNWHWFWHWGTSETCNNGTHEIDCCRWFLGVDFPTKVTSAGGRYAFKDDWETPDTQVATFEFGPGKAITWESRSCNDFPVEGAGRGFIIYGDKGTLVNYGADNYKIFDNNKKLIKEVKSDVKGDSGNLVSSTGNLDYYHFNNFVNSIRGEDKLNSPVNEGYKSVLLCLLANISQRTGRTLHTDPTNGHILNDKKAMKLWRREYEKGWEPKV</sequence>
<dbReference type="SUPFAM" id="SSF51735">
    <property type="entry name" value="NAD(P)-binding Rossmann-fold domains"/>
    <property type="match status" value="1"/>
</dbReference>
<dbReference type="Gene3D" id="3.40.50.720">
    <property type="entry name" value="NAD(P)-binding Rossmann-like Domain"/>
    <property type="match status" value="1"/>
</dbReference>
<dbReference type="GO" id="GO:0000166">
    <property type="term" value="F:nucleotide binding"/>
    <property type="evidence" value="ECO:0007669"/>
    <property type="project" value="InterPro"/>
</dbReference>
<dbReference type="Pfam" id="PF01408">
    <property type="entry name" value="GFO_IDH_MocA"/>
    <property type="match status" value="1"/>
</dbReference>
<protein>
    <submittedName>
        <fullName evidence="3">Gfo/Idh/MocA family oxidoreductase</fullName>
    </submittedName>
</protein>
<dbReference type="EMBL" id="CP032157">
    <property type="protein sequence ID" value="AXY75850.1"/>
    <property type="molecule type" value="Genomic_DNA"/>
</dbReference>
<keyword evidence="4" id="KW-1185">Reference proteome</keyword>
<dbReference type="InterPro" id="IPR000683">
    <property type="entry name" value="Gfo/Idh/MocA-like_OxRdtase_N"/>
</dbReference>
<proteinExistence type="predicted"/>
<dbReference type="AlphaFoldDB" id="A0A3B7MS42"/>
<dbReference type="RefSeq" id="WP_119051731.1">
    <property type="nucleotide sequence ID" value="NZ_CP032157.1"/>
</dbReference>
<dbReference type="Pfam" id="PF02894">
    <property type="entry name" value="GFO_IDH_MocA_C"/>
    <property type="match status" value="1"/>
</dbReference>
<evidence type="ECO:0000313" key="4">
    <source>
        <dbReference type="Proteomes" id="UP000263900"/>
    </source>
</evidence>
<organism evidence="3 4">
    <name type="scientific">Paraflavitalea soli</name>
    <dbReference type="NCBI Taxonomy" id="2315862"/>
    <lineage>
        <taxon>Bacteria</taxon>
        <taxon>Pseudomonadati</taxon>
        <taxon>Bacteroidota</taxon>
        <taxon>Chitinophagia</taxon>
        <taxon>Chitinophagales</taxon>
        <taxon>Chitinophagaceae</taxon>
        <taxon>Paraflavitalea</taxon>
    </lineage>
</organism>
<evidence type="ECO:0000313" key="3">
    <source>
        <dbReference type="EMBL" id="AXY75850.1"/>
    </source>
</evidence>